<keyword evidence="2" id="KW-1185">Reference proteome</keyword>
<organism evidence="1 2">
    <name type="scientific">Caerostris extrusa</name>
    <name type="common">Bark spider</name>
    <name type="synonym">Caerostris bankana</name>
    <dbReference type="NCBI Taxonomy" id="172846"/>
    <lineage>
        <taxon>Eukaryota</taxon>
        <taxon>Metazoa</taxon>
        <taxon>Ecdysozoa</taxon>
        <taxon>Arthropoda</taxon>
        <taxon>Chelicerata</taxon>
        <taxon>Arachnida</taxon>
        <taxon>Araneae</taxon>
        <taxon>Araneomorphae</taxon>
        <taxon>Entelegynae</taxon>
        <taxon>Araneoidea</taxon>
        <taxon>Araneidae</taxon>
        <taxon>Caerostris</taxon>
    </lineage>
</organism>
<protein>
    <recommendedName>
        <fullName evidence="3">Transposase</fullName>
    </recommendedName>
</protein>
<dbReference type="AlphaFoldDB" id="A0AAV4NLD5"/>
<dbReference type="Proteomes" id="UP001054945">
    <property type="component" value="Unassembled WGS sequence"/>
</dbReference>
<name>A0AAV4NLD5_CAEEX</name>
<gene>
    <name evidence="1" type="ORF">CEXT_677111</name>
</gene>
<sequence length="95" mass="11297">MQEYKIKELQNHFKKAADRETWISHGVELQLTKPVDVEEYQDVVKIEKKKSRDCNKRATNHNYYAPPKRHTAKLIVEDKAKNVRIENKFSKLKDS</sequence>
<evidence type="ECO:0000313" key="2">
    <source>
        <dbReference type="Proteomes" id="UP001054945"/>
    </source>
</evidence>
<accession>A0AAV4NLD5</accession>
<reference evidence="1 2" key="1">
    <citation type="submission" date="2021-06" db="EMBL/GenBank/DDBJ databases">
        <title>Caerostris extrusa draft genome.</title>
        <authorList>
            <person name="Kono N."/>
            <person name="Arakawa K."/>
        </authorList>
    </citation>
    <scope>NUCLEOTIDE SEQUENCE [LARGE SCALE GENOMIC DNA]</scope>
</reference>
<evidence type="ECO:0008006" key="3">
    <source>
        <dbReference type="Google" id="ProtNLM"/>
    </source>
</evidence>
<comment type="caution">
    <text evidence="1">The sequence shown here is derived from an EMBL/GenBank/DDBJ whole genome shotgun (WGS) entry which is preliminary data.</text>
</comment>
<dbReference type="EMBL" id="BPLR01003444">
    <property type="protein sequence ID" value="GIX84648.1"/>
    <property type="molecule type" value="Genomic_DNA"/>
</dbReference>
<proteinExistence type="predicted"/>
<evidence type="ECO:0000313" key="1">
    <source>
        <dbReference type="EMBL" id="GIX84648.1"/>
    </source>
</evidence>